<dbReference type="AlphaFoldDB" id="A0A1C7NS18"/>
<comment type="similarity">
    <text evidence="1">Belongs to the MT-A70-like family.</text>
</comment>
<dbReference type="InterPro" id="IPR007757">
    <property type="entry name" value="MT-A70-like"/>
</dbReference>
<feature type="domain" description="Myb-like" evidence="3">
    <location>
        <begin position="102"/>
        <end position="159"/>
    </location>
</feature>
<reference evidence="4 5" key="1">
    <citation type="submission" date="2016-03" db="EMBL/GenBank/DDBJ databases">
        <title>Choanephora cucurbitarum.</title>
        <authorList>
            <person name="Min B."/>
            <person name="Park H."/>
            <person name="Park J.-H."/>
            <person name="Shin H.-D."/>
            <person name="Choi I.-G."/>
        </authorList>
    </citation>
    <scope>NUCLEOTIDE SEQUENCE [LARGE SCALE GENOMIC DNA]</scope>
    <source>
        <strain evidence="4 5">KUS-F28377</strain>
    </source>
</reference>
<feature type="non-terminal residue" evidence="4">
    <location>
        <position position="1"/>
    </location>
</feature>
<dbReference type="InterPro" id="IPR029063">
    <property type="entry name" value="SAM-dependent_MTases_sf"/>
</dbReference>
<proteinExistence type="inferred from homology"/>
<dbReference type="Proteomes" id="UP000093000">
    <property type="component" value="Unassembled WGS sequence"/>
</dbReference>
<protein>
    <recommendedName>
        <fullName evidence="3">Myb-like domain-containing protein</fullName>
    </recommendedName>
</protein>
<gene>
    <name evidence="4" type="ORF">A0J61_00137</name>
</gene>
<keyword evidence="5" id="KW-1185">Reference proteome</keyword>
<evidence type="ECO:0000313" key="5">
    <source>
        <dbReference type="Proteomes" id="UP000093000"/>
    </source>
</evidence>
<accession>A0A1C7NS18</accession>
<dbReference type="Gene3D" id="3.40.50.150">
    <property type="entry name" value="Vaccinia Virus protein VP39"/>
    <property type="match status" value="1"/>
</dbReference>
<dbReference type="SUPFAM" id="SSF53335">
    <property type="entry name" value="S-adenosyl-L-methionine-dependent methyltransferases"/>
    <property type="match status" value="1"/>
</dbReference>
<sequence length="623" mass="72234">DDEEIDELESSDDAMDLDNDFMDVATNSTIKEESFEVKLEHIESEASADRRPKSTSSSLLDESEEDIFTRENIEKWQAARIRAWSCRHTVPDCYYFRLLLPGETKRNGPWSSEEHEAFMKRYKEWISNGYRLGSFWGIFSLAIPHRVGYQCMGYYRRLLASGKLKDDSYAFENGKLKLVGKRQPYETKTLSVEGLGSEWETEKVKELEKKVDALIQEFHGTHLQGATSKRTSKPAPKVKSTTSKQTAQIGKLIRRMASSPLASSPSVSRLESEPEIADLRRENWKKEWYDRLTEYKEFLEPYLDKDVKMAHWHAKQEWRRGLTTTEMLLRKDMTIKPAFSLIANHAPEAPRIQQTSLSRFFTGVKKPKIDTPDDLISYTRIPGELYSGVKQIKPLSRIVQSDPFKTLYFELNQIDDATTLLNGICRSTTNPFIQSSIECVLADPPWEFYVADGKNDGQCSLNLEQFRSIMEKTVRHMSAGMIFVWTHKLIQADVVRTMYEIDCKYVENLVWFKKSVNNVHLDDPSPFFSSTKEILLMFKKGDGFEMRHQRSPDVIIDFEKPRQEWIEDEFTEPKPTAVYEMIETLLPKAGYDPSINRGRLLELWAKKKGPRREGWIAFHVNKS</sequence>
<name>A0A1C7NS18_9FUNG</name>
<evidence type="ECO:0000313" key="4">
    <source>
        <dbReference type="EMBL" id="OBZ91818.1"/>
    </source>
</evidence>
<dbReference type="STRING" id="101091.A0A1C7NS18"/>
<dbReference type="OrthoDB" id="6781668at2759"/>
<organism evidence="4 5">
    <name type="scientific">Choanephora cucurbitarum</name>
    <dbReference type="NCBI Taxonomy" id="101091"/>
    <lineage>
        <taxon>Eukaryota</taxon>
        <taxon>Fungi</taxon>
        <taxon>Fungi incertae sedis</taxon>
        <taxon>Mucoromycota</taxon>
        <taxon>Mucoromycotina</taxon>
        <taxon>Mucoromycetes</taxon>
        <taxon>Mucorales</taxon>
        <taxon>Mucorineae</taxon>
        <taxon>Choanephoraceae</taxon>
        <taxon>Choanephoroideae</taxon>
        <taxon>Choanephora</taxon>
    </lineage>
</organism>
<comment type="caution">
    <text evidence="4">The sequence shown here is derived from an EMBL/GenBank/DDBJ whole genome shotgun (WGS) entry which is preliminary data.</text>
</comment>
<evidence type="ECO:0000259" key="3">
    <source>
        <dbReference type="PROSITE" id="PS50090"/>
    </source>
</evidence>
<feature type="region of interest" description="Disordered" evidence="2">
    <location>
        <begin position="224"/>
        <end position="246"/>
    </location>
</feature>
<dbReference type="PROSITE" id="PS50090">
    <property type="entry name" value="MYB_LIKE"/>
    <property type="match status" value="1"/>
</dbReference>
<dbReference type="Pfam" id="PF05063">
    <property type="entry name" value="MT-A70"/>
    <property type="match status" value="1"/>
</dbReference>
<dbReference type="EMBL" id="LUGH01000003">
    <property type="protein sequence ID" value="OBZ91818.1"/>
    <property type="molecule type" value="Genomic_DNA"/>
</dbReference>
<evidence type="ECO:0000256" key="1">
    <source>
        <dbReference type="PROSITE-ProRule" id="PRU00489"/>
    </source>
</evidence>
<dbReference type="InterPro" id="IPR001005">
    <property type="entry name" value="SANT/Myb"/>
</dbReference>
<dbReference type="InParanoid" id="A0A1C7NS18"/>
<evidence type="ECO:0000256" key="2">
    <source>
        <dbReference type="SAM" id="MobiDB-lite"/>
    </source>
</evidence>
<dbReference type="PROSITE" id="PS51143">
    <property type="entry name" value="MT_A70"/>
    <property type="match status" value="1"/>
</dbReference>